<reference evidence="3" key="1">
    <citation type="journal article" date="2012" name="PLoS Genet.">
        <title>The genomes of the fungal plant pathogens Cladosporium fulvum and Dothistroma septosporum reveal adaptation to different hosts and lifestyles but also signatures of common ancestry.</title>
        <authorList>
            <person name="de Wit P.J.G.M."/>
            <person name="van der Burgt A."/>
            <person name="Oekmen B."/>
            <person name="Stergiopoulos I."/>
            <person name="Abd-Elsalam K.A."/>
            <person name="Aerts A.L."/>
            <person name="Bahkali A.H."/>
            <person name="Beenen H.G."/>
            <person name="Chettri P."/>
            <person name="Cox M.P."/>
            <person name="Datema E."/>
            <person name="de Vries R.P."/>
            <person name="Dhillon B."/>
            <person name="Ganley A.R."/>
            <person name="Griffiths S.A."/>
            <person name="Guo Y."/>
            <person name="Hamelin R.C."/>
            <person name="Henrissat B."/>
            <person name="Kabir M.S."/>
            <person name="Jashni M.K."/>
            <person name="Kema G."/>
            <person name="Klaubauf S."/>
            <person name="Lapidus A."/>
            <person name="Levasseur A."/>
            <person name="Lindquist E."/>
            <person name="Mehrabi R."/>
            <person name="Ohm R.A."/>
            <person name="Owen T.J."/>
            <person name="Salamov A."/>
            <person name="Schwelm A."/>
            <person name="Schijlen E."/>
            <person name="Sun H."/>
            <person name="van den Burg H.A."/>
            <person name="van Ham R.C.H.J."/>
            <person name="Zhang S."/>
            <person name="Goodwin S.B."/>
            <person name="Grigoriev I.V."/>
            <person name="Collemare J."/>
            <person name="Bradshaw R.E."/>
        </authorList>
    </citation>
    <scope>NUCLEOTIDE SEQUENCE [LARGE SCALE GENOMIC DNA]</scope>
    <source>
        <strain evidence="3">NZE10 / CBS 128990</strain>
    </source>
</reference>
<keyword evidence="1 2" id="KW-0378">Hydrolase</keyword>
<dbReference type="Gene3D" id="3.30.379.10">
    <property type="entry name" value="Chitobiase/beta-hexosaminidase domain 2-like"/>
    <property type="match status" value="1"/>
</dbReference>
<dbReference type="InterPro" id="IPR029018">
    <property type="entry name" value="Hex-like_dom2"/>
</dbReference>
<evidence type="ECO:0000313" key="2">
    <source>
        <dbReference type="EMBL" id="EME46338.1"/>
    </source>
</evidence>
<dbReference type="Proteomes" id="UP000016933">
    <property type="component" value="Unassembled WGS sequence"/>
</dbReference>
<dbReference type="InterPro" id="IPR031924">
    <property type="entry name" value="GH115"/>
</dbReference>
<dbReference type="HOGENOM" id="CLU_1555217_0_0_1"/>
<dbReference type="eggNOG" id="ENOG502QTU7">
    <property type="taxonomic scope" value="Eukaryota"/>
</dbReference>
<gene>
    <name evidence="2" type="ORF">DOTSEDRAFT_22422</name>
</gene>
<dbReference type="STRING" id="675120.N1PTQ8"/>
<dbReference type="EMBL" id="KB446537">
    <property type="protein sequence ID" value="EME46338.1"/>
    <property type="molecule type" value="Genomic_DNA"/>
</dbReference>
<proteinExistence type="predicted"/>
<dbReference type="GO" id="GO:0016787">
    <property type="term" value="F:hydrolase activity"/>
    <property type="evidence" value="ECO:0007669"/>
    <property type="project" value="UniProtKB-KW"/>
</dbReference>
<dbReference type="Pfam" id="PF15979">
    <property type="entry name" value="Glyco_hydro_115"/>
    <property type="match status" value="1"/>
</dbReference>
<evidence type="ECO:0000256" key="1">
    <source>
        <dbReference type="ARBA" id="ARBA00022801"/>
    </source>
</evidence>
<protein>
    <submittedName>
        <fullName evidence="2">Glycoside hydrolase family 115 protein</fullName>
    </submittedName>
</protein>
<name>N1PTQ8_DOTSN</name>
<organism evidence="2 3">
    <name type="scientific">Dothistroma septosporum (strain NZE10 / CBS 128990)</name>
    <name type="common">Red band needle blight fungus</name>
    <name type="synonym">Mycosphaerella pini</name>
    <dbReference type="NCBI Taxonomy" id="675120"/>
    <lineage>
        <taxon>Eukaryota</taxon>
        <taxon>Fungi</taxon>
        <taxon>Dikarya</taxon>
        <taxon>Ascomycota</taxon>
        <taxon>Pezizomycotina</taxon>
        <taxon>Dothideomycetes</taxon>
        <taxon>Dothideomycetidae</taxon>
        <taxon>Mycosphaerellales</taxon>
        <taxon>Mycosphaerellaceae</taxon>
        <taxon>Dothistroma</taxon>
    </lineage>
</organism>
<dbReference type="AlphaFoldDB" id="N1PTQ8"/>
<accession>N1PTQ8</accession>
<reference evidence="2 3" key="2">
    <citation type="journal article" date="2012" name="PLoS Pathog.">
        <title>Diverse lifestyles and strategies of plant pathogenesis encoded in the genomes of eighteen Dothideomycetes fungi.</title>
        <authorList>
            <person name="Ohm R.A."/>
            <person name="Feau N."/>
            <person name="Henrissat B."/>
            <person name="Schoch C.L."/>
            <person name="Horwitz B.A."/>
            <person name="Barry K.W."/>
            <person name="Condon B.J."/>
            <person name="Copeland A.C."/>
            <person name="Dhillon B."/>
            <person name="Glaser F."/>
            <person name="Hesse C.N."/>
            <person name="Kosti I."/>
            <person name="LaButti K."/>
            <person name="Lindquist E.A."/>
            <person name="Lucas S."/>
            <person name="Salamov A.A."/>
            <person name="Bradshaw R.E."/>
            <person name="Ciuffetti L."/>
            <person name="Hamelin R.C."/>
            <person name="Kema G.H.J."/>
            <person name="Lawrence C."/>
            <person name="Scott J.A."/>
            <person name="Spatafora J.W."/>
            <person name="Turgeon B.G."/>
            <person name="de Wit P.J.G.M."/>
            <person name="Zhong S."/>
            <person name="Goodwin S.B."/>
            <person name="Grigoriev I.V."/>
        </authorList>
    </citation>
    <scope>NUCLEOTIDE SEQUENCE [LARGE SCALE GENOMIC DNA]</scope>
    <source>
        <strain evidence="3">NZE10 / CBS 128990</strain>
    </source>
</reference>
<dbReference type="OrthoDB" id="4849794at2759"/>
<dbReference type="PANTHER" id="PTHR37842:SF2">
    <property type="entry name" value="GYLCOSYL HYDROLASE 115 C-TERMINAL DOMAIN-CONTAINING PROTEIN"/>
    <property type="match status" value="1"/>
</dbReference>
<sequence>MSRRTFGESLVPSISTQNSSMILNVGGRSTFVSSSNGTTAGGTTIAGTIGASVVIDRSVTEGKVDINTINGTWEAYVPMIVTGPVPGVAEATKLAEGAKRAKSYEGVLTRGMRGCGDTALASGIEKEVLQYVVAAPIEILTDLWGNESVTYPDIVAHCGAGTKKCQGTTKRA</sequence>
<dbReference type="PANTHER" id="PTHR37842">
    <property type="match status" value="1"/>
</dbReference>
<keyword evidence="3" id="KW-1185">Reference proteome</keyword>
<evidence type="ECO:0000313" key="3">
    <source>
        <dbReference type="Proteomes" id="UP000016933"/>
    </source>
</evidence>